<sequence length="466" mass="51737">MNIKYKSMNNFFTTLTFLFITYFSVSQSYESKIDSIVAISYNQNEPGISILVAKEGASIYSKSFGKANLELNTPLQKSSVFQIGSITKQFTAVSILMLAEQGKLNIEDNIGKYIPEYVEIGKDITIHNLLNHTSGIKNRTPVGDKGFISKTNMSPTELIAYFKDEPLEFKPGERFKYSNAGYIILGRIIEIVSGQPYSDFIEQHIFDKIGMKNSSCGDTKQGIPNPTTGYIIEQNDFVKSDDMNLSLAYSAGAILSTTEDLLKWQNALLSNTLLKASSIKQAMTPTSLNSGKRVPYGYGFRFSKLGNSPVIAHTGSTKGFTSIALFLPKEKLYITALTNCNCKNVNNVAKQVAELFVSIPDDKITEAKHNQPERKSINVPSELLSDYTGTYEVKPNVNLTIGLDNTNQLYLLAPGQTKKVELFAETQNHFFVKIVDAEITFNKNEANNVISLTMNQSGRKIIAKKN</sequence>
<accession>A0ABP8CWT3</accession>
<gene>
    <name evidence="3" type="ORF">GCM10022292_22470</name>
</gene>
<evidence type="ECO:0000313" key="4">
    <source>
        <dbReference type="Proteomes" id="UP001501682"/>
    </source>
</evidence>
<dbReference type="PANTHER" id="PTHR46825">
    <property type="entry name" value="D-ALANYL-D-ALANINE-CARBOXYPEPTIDASE/ENDOPEPTIDASE AMPH"/>
    <property type="match status" value="1"/>
</dbReference>
<feature type="domain" description="Peptidase S12 Pab87-related C-terminal" evidence="2">
    <location>
        <begin position="374"/>
        <end position="455"/>
    </location>
</feature>
<evidence type="ECO:0000313" key="3">
    <source>
        <dbReference type="EMBL" id="GAA4244327.1"/>
    </source>
</evidence>
<proteinExistence type="predicted"/>
<dbReference type="EMBL" id="BAABCB010000019">
    <property type="protein sequence ID" value="GAA4244327.1"/>
    <property type="molecule type" value="Genomic_DNA"/>
</dbReference>
<dbReference type="Gene3D" id="3.40.710.10">
    <property type="entry name" value="DD-peptidase/beta-lactamase superfamily"/>
    <property type="match status" value="1"/>
</dbReference>
<dbReference type="InterPro" id="IPR001466">
    <property type="entry name" value="Beta-lactam-related"/>
</dbReference>
<reference evidence="4" key="1">
    <citation type="journal article" date="2019" name="Int. J. Syst. Evol. Microbiol.">
        <title>The Global Catalogue of Microorganisms (GCM) 10K type strain sequencing project: providing services to taxonomists for standard genome sequencing and annotation.</title>
        <authorList>
            <consortium name="The Broad Institute Genomics Platform"/>
            <consortium name="The Broad Institute Genome Sequencing Center for Infectious Disease"/>
            <person name="Wu L."/>
            <person name="Ma J."/>
        </authorList>
    </citation>
    <scope>NUCLEOTIDE SEQUENCE [LARGE SCALE GENOMIC DNA]</scope>
    <source>
        <strain evidence="4">JCM 17633</strain>
    </source>
</reference>
<comment type="caution">
    <text evidence="3">The sequence shown here is derived from an EMBL/GenBank/DDBJ whole genome shotgun (WGS) entry which is preliminary data.</text>
</comment>
<dbReference type="SUPFAM" id="SSF56601">
    <property type="entry name" value="beta-lactamase/transpeptidase-like"/>
    <property type="match status" value="1"/>
</dbReference>
<dbReference type="InterPro" id="IPR012338">
    <property type="entry name" value="Beta-lactam/transpept-like"/>
</dbReference>
<dbReference type="PANTHER" id="PTHR46825:SF9">
    <property type="entry name" value="BETA-LACTAMASE-RELATED DOMAIN-CONTAINING PROTEIN"/>
    <property type="match status" value="1"/>
</dbReference>
<name>A0ABP8CWT3_9FLAO</name>
<organism evidence="3 4">
    <name type="scientific">Winogradskyella damuponensis</name>
    <dbReference type="NCBI Taxonomy" id="943939"/>
    <lineage>
        <taxon>Bacteria</taxon>
        <taxon>Pseudomonadati</taxon>
        <taxon>Bacteroidota</taxon>
        <taxon>Flavobacteriia</taxon>
        <taxon>Flavobacteriales</taxon>
        <taxon>Flavobacteriaceae</taxon>
        <taxon>Winogradskyella</taxon>
    </lineage>
</organism>
<dbReference type="Pfam" id="PF00144">
    <property type="entry name" value="Beta-lactamase"/>
    <property type="match status" value="1"/>
</dbReference>
<protein>
    <recommendedName>
        <fullName evidence="5">Serine hydrolase</fullName>
    </recommendedName>
</protein>
<evidence type="ECO:0000259" key="1">
    <source>
        <dbReference type="Pfam" id="PF00144"/>
    </source>
</evidence>
<dbReference type="Pfam" id="PF11954">
    <property type="entry name" value="DUF3471"/>
    <property type="match status" value="1"/>
</dbReference>
<evidence type="ECO:0008006" key="5">
    <source>
        <dbReference type="Google" id="ProtNLM"/>
    </source>
</evidence>
<evidence type="ECO:0000259" key="2">
    <source>
        <dbReference type="Pfam" id="PF11954"/>
    </source>
</evidence>
<dbReference type="InterPro" id="IPR021860">
    <property type="entry name" value="Peptidase_S12_Pab87-rel_C"/>
</dbReference>
<keyword evidence="4" id="KW-1185">Reference proteome</keyword>
<dbReference type="InterPro" id="IPR050491">
    <property type="entry name" value="AmpC-like"/>
</dbReference>
<feature type="domain" description="Beta-lactamase-related" evidence="1">
    <location>
        <begin position="42"/>
        <end position="343"/>
    </location>
</feature>
<dbReference type="Proteomes" id="UP001501682">
    <property type="component" value="Unassembled WGS sequence"/>
</dbReference>